<evidence type="ECO:0000256" key="1">
    <source>
        <dbReference type="ARBA" id="ARBA00004429"/>
    </source>
</evidence>
<keyword evidence="6 9" id="KW-1133">Transmembrane helix</keyword>
<comment type="subunit">
    <text evidence="9">The complex comprises the extracytoplasmic solute receptor protein and the two transmembrane proteins.</text>
</comment>
<feature type="transmembrane region" description="Helical" evidence="9">
    <location>
        <begin position="127"/>
        <end position="149"/>
    </location>
</feature>
<evidence type="ECO:0000256" key="4">
    <source>
        <dbReference type="ARBA" id="ARBA00022519"/>
    </source>
</evidence>
<keyword evidence="2 9" id="KW-0813">Transport</keyword>
<organism evidence="11 12">
    <name type="scientific">Paracoccus acridae</name>
    <dbReference type="NCBI Taxonomy" id="1795310"/>
    <lineage>
        <taxon>Bacteria</taxon>
        <taxon>Pseudomonadati</taxon>
        <taxon>Pseudomonadota</taxon>
        <taxon>Alphaproteobacteria</taxon>
        <taxon>Rhodobacterales</taxon>
        <taxon>Paracoccaceae</taxon>
        <taxon>Paracoccus</taxon>
    </lineage>
</organism>
<sequence>MSGHIMIKLINEHFEEAIIVLLMATMSLLIGLQIFMRYVMGASLSWSEELARYLFIWATYLGISYAVRLDAHIRVTMLTDVLPMGGRIMVRILTHLIFGAFALYVMYQGWFMVEKTFRFGQKSASLGIPMGIVYLAPLTGFGLTVLRLIQRIFLDLRIYRAEVRS</sequence>
<dbReference type="EMBL" id="BMIV01000039">
    <property type="protein sequence ID" value="GGF81667.1"/>
    <property type="molecule type" value="Genomic_DNA"/>
</dbReference>
<keyword evidence="5 9" id="KW-0812">Transmembrane</keyword>
<dbReference type="PANTHER" id="PTHR35011">
    <property type="entry name" value="2,3-DIKETO-L-GULONATE TRAP TRANSPORTER SMALL PERMEASE PROTEIN YIAM"/>
    <property type="match status" value="1"/>
</dbReference>
<gene>
    <name evidence="11" type="ORF">GCM10011402_37870</name>
</gene>
<evidence type="ECO:0000259" key="10">
    <source>
        <dbReference type="Pfam" id="PF04290"/>
    </source>
</evidence>
<evidence type="ECO:0000256" key="5">
    <source>
        <dbReference type="ARBA" id="ARBA00022692"/>
    </source>
</evidence>
<dbReference type="InterPro" id="IPR007387">
    <property type="entry name" value="TRAP_DctQ"/>
</dbReference>
<protein>
    <recommendedName>
        <fullName evidence="9">TRAP transporter small permease protein</fullName>
    </recommendedName>
</protein>
<feature type="domain" description="Tripartite ATP-independent periplasmic transporters DctQ component" evidence="10">
    <location>
        <begin position="26"/>
        <end position="157"/>
    </location>
</feature>
<evidence type="ECO:0000256" key="7">
    <source>
        <dbReference type="ARBA" id="ARBA00023136"/>
    </source>
</evidence>
<dbReference type="Pfam" id="PF04290">
    <property type="entry name" value="DctQ"/>
    <property type="match status" value="1"/>
</dbReference>
<evidence type="ECO:0000256" key="3">
    <source>
        <dbReference type="ARBA" id="ARBA00022475"/>
    </source>
</evidence>
<evidence type="ECO:0000313" key="11">
    <source>
        <dbReference type="EMBL" id="GGF81667.1"/>
    </source>
</evidence>
<keyword evidence="7 9" id="KW-0472">Membrane</keyword>
<feature type="transmembrane region" description="Helical" evidence="9">
    <location>
        <begin position="88"/>
        <end position="107"/>
    </location>
</feature>
<feature type="transmembrane region" description="Helical" evidence="9">
    <location>
        <begin position="18"/>
        <end position="38"/>
    </location>
</feature>
<keyword evidence="4 9" id="KW-0997">Cell inner membrane</keyword>
<accession>A0ABQ1VN03</accession>
<keyword evidence="3" id="KW-1003">Cell membrane</keyword>
<comment type="function">
    <text evidence="9">Part of the tripartite ATP-independent periplasmic (TRAP) transport system.</text>
</comment>
<comment type="subcellular location">
    <subcellularLocation>
        <location evidence="1 9">Cell inner membrane</location>
        <topology evidence="1 9">Multi-pass membrane protein</topology>
    </subcellularLocation>
</comment>
<feature type="transmembrane region" description="Helical" evidence="9">
    <location>
        <begin position="50"/>
        <end position="67"/>
    </location>
</feature>
<dbReference type="PANTHER" id="PTHR35011:SF2">
    <property type="entry name" value="2,3-DIKETO-L-GULONATE TRAP TRANSPORTER SMALL PERMEASE PROTEIN YIAM"/>
    <property type="match status" value="1"/>
</dbReference>
<evidence type="ECO:0000256" key="6">
    <source>
        <dbReference type="ARBA" id="ARBA00022989"/>
    </source>
</evidence>
<reference evidence="12" key="1">
    <citation type="journal article" date="2019" name="Int. J. Syst. Evol. Microbiol.">
        <title>The Global Catalogue of Microorganisms (GCM) 10K type strain sequencing project: providing services to taxonomists for standard genome sequencing and annotation.</title>
        <authorList>
            <consortium name="The Broad Institute Genomics Platform"/>
            <consortium name="The Broad Institute Genome Sequencing Center for Infectious Disease"/>
            <person name="Wu L."/>
            <person name="Ma J."/>
        </authorList>
    </citation>
    <scope>NUCLEOTIDE SEQUENCE [LARGE SCALE GENOMIC DNA]</scope>
    <source>
        <strain evidence="12">CGMCC 1.15419</strain>
    </source>
</reference>
<dbReference type="Proteomes" id="UP000640509">
    <property type="component" value="Unassembled WGS sequence"/>
</dbReference>
<proteinExistence type="inferred from homology"/>
<evidence type="ECO:0000256" key="8">
    <source>
        <dbReference type="ARBA" id="ARBA00038436"/>
    </source>
</evidence>
<keyword evidence="12" id="KW-1185">Reference proteome</keyword>
<evidence type="ECO:0000256" key="9">
    <source>
        <dbReference type="RuleBase" id="RU369079"/>
    </source>
</evidence>
<comment type="caution">
    <text evidence="11">The sequence shown here is derived from an EMBL/GenBank/DDBJ whole genome shotgun (WGS) entry which is preliminary data.</text>
</comment>
<comment type="similarity">
    <text evidence="8 9">Belongs to the TRAP transporter small permease family.</text>
</comment>
<evidence type="ECO:0000256" key="2">
    <source>
        <dbReference type="ARBA" id="ARBA00022448"/>
    </source>
</evidence>
<evidence type="ECO:0000313" key="12">
    <source>
        <dbReference type="Proteomes" id="UP000640509"/>
    </source>
</evidence>
<name>A0ABQ1VN03_9RHOB</name>
<dbReference type="InterPro" id="IPR055348">
    <property type="entry name" value="DctQ"/>
</dbReference>